<dbReference type="Gene3D" id="1.20.1250.20">
    <property type="entry name" value="MFS general substrate transporter like domains"/>
    <property type="match status" value="1"/>
</dbReference>
<evidence type="ECO:0000313" key="7">
    <source>
        <dbReference type="EMBL" id="MPM92070.1"/>
    </source>
</evidence>
<feature type="transmembrane region" description="Helical" evidence="5">
    <location>
        <begin position="214"/>
        <end position="235"/>
    </location>
</feature>
<keyword evidence="4 5" id="KW-0472">Membrane</keyword>
<dbReference type="GO" id="GO:0016020">
    <property type="term" value="C:membrane"/>
    <property type="evidence" value="ECO:0007669"/>
    <property type="project" value="UniProtKB-SubCell"/>
</dbReference>
<dbReference type="PANTHER" id="PTHR11662">
    <property type="entry name" value="SOLUTE CARRIER FAMILY 17"/>
    <property type="match status" value="1"/>
</dbReference>
<feature type="transmembrane region" description="Helical" evidence="5">
    <location>
        <begin position="190"/>
        <end position="208"/>
    </location>
</feature>
<dbReference type="Pfam" id="PF07690">
    <property type="entry name" value="MFS_1"/>
    <property type="match status" value="1"/>
</dbReference>
<feature type="transmembrane region" description="Helical" evidence="5">
    <location>
        <begin position="21"/>
        <end position="41"/>
    </location>
</feature>
<feature type="transmembrane region" description="Helical" evidence="5">
    <location>
        <begin position="166"/>
        <end position="183"/>
    </location>
</feature>
<feature type="transmembrane region" description="Helical" evidence="5">
    <location>
        <begin position="281"/>
        <end position="302"/>
    </location>
</feature>
<dbReference type="InterPro" id="IPR050382">
    <property type="entry name" value="MFS_Na/Anion_cotransporter"/>
</dbReference>
<evidence type="ECO:0000256" key="2">
    <source>
        <dbReference type="ARBA" id="ARBA00022692"/>
    </source>
</evidence>
<reference evidence="7" key="1">
    <citation type="submission" date="2019-08" db="EMBL/GenBank/DDBJ databases">
        <authorList>
            <person name="Kucharzyk K."/>
            <person name="Murdoch R.W."/>
            <person name="Higgins S."/>
            <person name="Loffler F."/>
        </authorList>
    </citation>
    <scope>NUCLEOTIDE SEQUENCE</scope>
</reference>
<proteinExistence type="predicted"/>
<evidence type="ECO:0000259" key="6">
    <source>
        <dbReference type="PROSITE" id="PS50850"/>
    </source>
</evidence>
<accession>A0A645DRG0</accession>
<dbReference type="PROSITE" id="PS50850">
    <property type="entry name" value="MFS"/>
    <property type="match status" value="1"/>
</dbReference>
<dbReference type="EMBL" id="VSSQ01039050">
    <property type="protein sequence ID" value="MPM92070.1"/>
    <property type="molecule type" value="Genomic_DNA"/>
</dbReference>
<dbReference type="InterPro" id="IPR020846">
    <property type="entry name" value="MFS_dom"/>
</dbReference>
<evidence type="ECO:0000256" key="4">
    <source>
        <dbReference type="ARBA" id="ARBA00023136"/>
    </source>
</evidence>
<feature type="transmembrane region" description="Helical" evidence="5">
    <location>
        <begin position="256"/>
        <end position="275"/>
    </location>
</feature>
<comment type="subcellular location">
    <subcellularLocation>
        <location evidence="1">Membrane</location>
        <topology evidence="1">Multi-pass membrane protein</topology>
    </subcellularLocation>
</comment>
<dbReference type="PANTHER" id="PTHR11662:SF399">
    <property type="entry name" value="FI19708P1-RELATED"/>
    <property type="match status" value="1"/>
</dbReference>
<organism evidence="7">
    <name type="scientific">bioreactor metagenome</name>
    <dbReference type="NCBI Taxonomy" id="1076179"/>
    <lineage>
        <taxon>unclassified sequences</taxon>
        <taxon>metagenomes</taxon>
        <taxon>ecological metagenomes</taxon>
    </lineage>
</organism>
<gene>
    <name evidence="7" type="primary">garP</name>
    <name evidence="7" type="ORF">SDC9_139204</name>
</gene>
<evidence type="ECO:0000256" key="3">
    <source>
        <dbReference type="ARBA" id="ARBA00022989"/>
    </source>
</evidence>
<keyword evidence="2 5" id="KW-0812">Transmembrane</keyword>
<protein>
    <submittedName>
        <fullName evidence="7">Putative galactarate transporter</fullName>
    </submittedName>
</protein>
<dbReference type="InterPro" id="IPR011701">
    <property type="entry name" value="MFS"/>
</dbReference>
<feature type="transmembrane region" description="Helical" evidence="5">
    <location>
        <begin position="125"/>
        <end position="146"/>
    </location>
</feature>
<evidence type="ECO:0000256" key="5">
    <source>
        <dbReference type="SAM" id="Phobius"/>
    </source>
</evidence>
<dbReference type="InterPro" id="IPR036259">
    <property type="entry name" value="MFS_trans_sf"/>
</dbReference>
<dbReference type="SUPFAM" id="SSF103473">
    <property type="entry name" value="MFS general substrate transporter"/>
    <property type="match status" value="1"/>
</dbReference>
<name>A0A645DRG0_9ZZZZ</name>
<feature type="transmembrane region" description="Helical" evidence="5">
    <location>
        <begin position="53"/>
        <end position="69"/>
    </location>
</feature>
<sequence length="305" mass="33514">MHFPMQGKFVKNWFPPSERGRANATWVVGLMAGPSVAMPFFTTIIHNFGWRDSFFALALVGMIPIYLLWKYTTDKPADHKGVNRAELRYIEEALAKEAEEEKQKAGLENPKLSATLKMLFTNYKFILITLYYSCLGSILWGAMAWLPSYLKMARGFSWSSMGVWASMPYVFGMVCIIASGYFADKFNRRAVLCAISMFCAAVGIYLGAQATDNVHAAMFLTFGVGSIGFGISPAWTIQQRIIPAHSVGTAGGVMNGITNLYSALIPAIIGWLIAMTGTYNAGLMVLVANGLFATVCVIPLALKKY</sequence>
<evidence type="ECO:0000256" key="1">
    <source>
        <dbReference type="ARBA" id="ARBA00004141"/>
    </source>
</evidence>
<comment type="caution">
    <text evidence="7">The sequence shown here is derived from an EMBL/GenBank/DDBJ whole genome shotgun (WGS) entry which is preliminary data.</text>
</comment>
<keyword evidence="3 5" id="KW-1133">Transmembrane helix</keyword>
<dbReference type="AlphaFoldDB" id="A0A645DRG0"/>
<feature type="domain" description="Major facilitator superfamily (MFS) profile" evidence="6">
    <location>
        <begin position="1"/>
        <end position="305"/>
    </location>
</feature>
<dbReference type="GO" id="GO:0022857">
    <property type="term" value="F:transmembrane transporter activity"/>
    <property type="evidence" value="ECO:0007669"/>
    <property type="project" value="InterPro"/>
</dbReference>